<dbReference type="SUPFAM" id="SSF51430">
    <property type="entry name" value="NAD(P)-linked oxidoreductase"/>
    <property type="match status" value="1"/>
</dbReference>
<dbReference type="PIRSF" id="PIRSF000097">
    <property type="entry name" value="AKR"/>
    <property type="match status" value="1"/>
</dbReference>
<dbReference type="InterPro" id="IPR020471">
    <property type="entry name" value="AKR"/>
</dbReference>
<dbReference type="InterPro" id="IPR018170">
    <property type="entry name" value="Aldo/ket_reductase_CS"/>
</dbReference>
<evidence type="ECO:0000256" key="2">
    <source>
        <dbReference type="PIRSR" id="PIRSR000097-1"/>
    </source>
</evidence>
<dbReference type="InterPro" id="IPR023210">
    <property type="entry name" value="NADP_OxRdtase_dom"/>
</dbReference>
<dbReference type="PANTHER" id="PTHR43364:SF4">
    <property type="entry name" value="NAD(P)-LINKED OXIDOREDUCTASE SUPERFAMILY PROTEIN"/>
    <property type="match status" value="1"/>
</dbReference>
<dbReference type="CDD" id="cd19085">
    <property type="entry name" value="AKR_AKR11B3"/>
    <property type="match status" value="1"/>
</dbReference>
<dbReference type="EMBL" id="PDSK01000022">
    <property type="protein sequence ID" value="PIE36215.1"/>
    <property type="molecule type" value="Genomic_DNA"/>
</dbReference>
<dbReference type="Gene3D" id="3.20.20.100">
    <property type="entry name" value="NADP-dependent oxidoreductase domain"/>
    <property type="match status" value="1"/>
</dbReference>
<feature type="binding site" evidence="3">
    <location>
        <position position="117"/>
    </location>
    <ligand>
        <name>substrate</name>
    </ligand>
</feature>
<feature type="active site" description="Proton donor" evidence="2">
    <location>
        <position position="58"/>
    </location>
</feature>
<gene>
    <name evidence="6" type="ORF">CSA56_00945</name>
</gene>
<protein>
    <recommendedName>
        <fullName evidence="5">NADP-dependent oxidoreductase domain-containing protein</fullName>
    </recommendedName>
</protein>
<evidence type="ECO:0000256" key="4">
    <source>
        <dbReference type="PIRSR" id="PIRSR000097-3"/>
    </source>
</evidence>
<evidence type="ECO:0000313" key="6">
    <source>
        <dbReference type="EMBL" id="PIE36215.1"/>
    </source>
</evidence>
<proteinExistence type="predicted"/>
<dbReference type="GO" id="GO:0016491">
    <property type="term" value="F:oxidoreductase activity"/>
    <property type="evidence" value="ECO:0007669"/>
    <property type="project" value="UniProtKB-KW"/>
</dbReference>
<evidence type="ECO:0000256" key="3">
    <source>
        <dbReference type="PIRSR" id="PIRSR000097-2"/>
    </source>
</evidence>
<dbReference type="PRINTS" id="PR00069">
    <property type="entry name" value="ALDKETRDTASE"/>
</dbReference>
<dbReference type="GO" id="GO:0005829">
    <property type="term" value="C:cytosol"/>
    <property type="evidence" value="ECO:0007669"/>
    <property type="project" value="TreeGrafter"/>
</dbReference>
<feature type="site" description="Lowers pKa of active site Tyr" evidence="4">
    <location>
        <position position="84"/>
    </location>
</feature>
<reference evidence="6 7" key="1">
    <citation type="submission" date="2017-10" db="EMBL/GenBank/DDBJ databases">
        <title>Novel microbial diversity and functional potential in the marine mammal oral microbiome.</title>
        <authorList>
            <person name="Dudek N.K."/>
            <person name="Sun C.L."/>
            <person name="Burstein D."/>
            <person name="Kantor R.S."/>
            <person name="Aliaga Goltsman D.S."/>
            <person name="Bik E.M."/>
            <person name="Thomas B.C."/>
            <person name="Banfield J.F."/>
            <person name="Relman D.A."/>
        </authorList>
    </citation>
    <scope>NUCLEOTIDE SEQUENCE [LARGE SCALE GENOMIC DNA]</scope>
    <source>
        <strain evidence="6">DOLJORAL78_47_16</strain>
    </source>
</reference>
<dbReference type="AlphaFoldDB" id="A0A2G6KKQ4"/>
<feature type="domain" description="NADP-dependent oxidoreductase" evidence="5">
    <location>
        <begin position="16"/>
        <end position="322"/>
    </location>
</feature>
<keyword evidence="1" id="KW-0560">Oxidoreductase</keyword>
<evidence type="ECO:0000259" key="5">
    <source>
        <dbReference type="Pfam" id="PF00248"/>
    </source>
</evidence>
<name>A0A2G6KKQ4_9BACT</name>
<dbReference type="Pfam" id="PF00248">
    <property type="entry name" value="Aldo_ket_red"/>
    <property type="match status" value="1"/>
</dbReference>
<accession>A0A2G6KKQ4</accession>
<dbReference type="InterPro" id="IPR050523">
    <property type="entry name" value="AKR_Detox_Biosynth"/>
</dbReference>
<dbReference type="PANTHER" id="PTHR43364">
    <property type="entry name" value="NADH-SPECIFIC METHYLGLYOXAL REDUCTASE-RELATED"/>
    <property type="match status" value="1"/>
</dbReference>
<comment type="caution">
    <text evidence="6">The sequence shown here is derived from an EMBL/GenBank/DDBJ whole genome shotgun (WGS) entry which is preliminary data.</text>
</comment>
<evidence type="ECO:0000313" key="7">
    <source>
        <dbReference type="Proteomes" id="UP000230821"/>
    </source>
</evidence>
<sequence>MELRSCGTSGLELSALGLGCWAFGGGDYWGESDQENVTKLIHCAVEGGMNYFDTAEMYNDGRSEEFLGKAIKGIPRDQLMIGTKIWPTYLYSDTLVEHCEASLKRLGTDYMDIYMIHWPIGPRTVGSDDKEAQGGLPSLEKAVALLQKLQQQGKVRHVGVSNFGVSKFDEILEYGGEYAVNQLIYNPLTRAAEMEILPYCQQHGVGVIAYMVLLQSLLTDRYSSFDEIPEQYARIRHFSSKRTSLCRHGEEGAEVETMQTLTDIRTIAKECGMSTAALALKWTVANPAITCTLVGTQSISRLEMNLKAVEEPLPPDVVERVNVATAALKEKLGPSLDVFESVENDRTR</sequence>
<evidence type="ECO:0000256" key="1">
    <source>
        <dbReference type="ARBA" id="ARBA00023002"/>
    </source>
</evidence>
<dbReference type="Proteomes" id="UP000230821">
    <property type="component" value="Unassembled WGS sequence"/>
</dbReference>
<dbReference type="InterPro" id="IPR036812">
    <property type="entry name" value="NAD(P)_OxRdtase_dom_sf"/>
</dbReference>
<dbReference type="PROSITE" id="PS00062">
    <property type="entry name" value="ALDOKETO_REDUCTASE_2"/>
    <property type="match status" value="1"/>
</dbReference>
<organism evidence="6 7">
    <name type="scientific">candidate division KSB3 bacterium</name>
    <dbReference type="NCBI Taxonomy" id="2044937"/>
    <lineage>
        <taxon>Bacteria</taxon>
        <taxon>candidate division KSB3</taxon>
    </lineage>
</organism>